<dbReference type="Gramene" id="OQU90062">
    <property type="protein sequence ID" value="OQU90062"/>
    <property type="gene ID" value="SORBI_3002G331450"/>
</dbReference>
<dbReference type="Proteomes" id="UP000000768">
    <property type="component" value="Chromosome 2"/>
</dbReference>
<dbReference type="InParanoid" id="A0A1W0W6S0"/>
<feature type="compositionally biased region" description="Pro residues" evidence="1">
    <location>
        <begin position="180"/>
        <end position="190"/>
    </location>
</feature>
<keyword evidence="3" id="KW-1185">Reference proteome</keyword>
<protein>
    <submittedName>
        <fullName evidence="2">Uncharacterized protein</fullName>
    </submittedName>
</protein>
<reference evidence="3" key="2">
    <citation type="journal article" date="2018" name="Plant J.">
        <title>The Sorghum bicolor reference genome: improved assembly, gene annotations, a transcriptome atlas, and signatures of genome organization.</title>
        <authorList>
            <person name="McCormick R.F."/>
            <person name="Truong S.K."/>
            <person name="Sreedasyam A."/>
            <person name="Jenkins J."/>
            <person name="Shu S."/>
            <person name="Sims D."/>
            <person name="Kennedy M."/>
            <person name="Amirebrahimi M."/>
            <person name="Weers B.D."/>
            <person name="McKinley B."/>
            <person name="Mattison A."/>
            <person name="Morishige D.T."/>
            <person name="Grimwood J."/>
            <person name="Schmutz J."/>
            <person name="Mullet J.E."/>
        </authorList>
    </citation>
    <scope>NUCLEOTIDE SEQUENCE [LARGE SCALE GENOMIC DNA]</scope>
    <source>
        <strain evidence="3">cv. BTx623</strain>
    </source>
</reference>
<feature type="compositionally biased region" description="Polar residues" evidence="1">
    <location>
        <begin position="7"/>
        <end position="34"/>
    </location>
</feature>
<reference evidence="2 3" key="1">
    <citation type="journal article" date="2009" name="Nature">
        <title>The Sorghum bicolor genome and the diversification of grasses.</title>
        <authorList>
            <person name="Paterson A.H."/>
            <person name="Bowers J.E."/>
            <person name="Bruggmann R."/>
            <person name="Dubchak I."/>
            <person name="Grimwood J."/>
            <person name="Gundlach H."/>
            <person name="Haberer G."/>
            <person name="Hellsten U."/>
            <person name="Mitros T."/>
            <person name="Poliakov A."/>
            <person name="Schmutz J."/>
            <person name="Spannagl M."/>
            <person name="Tang H."/>
            <person name="Wang X."/>
            <person name="Wicker T."/>
            <person name="Bharti A.K."/>
            <person name="Chapman J."/>
            <person name="Feltus F.A."/>
            <person name="Gowik U."/>
            <person name="Grigoriev I.V."/>
            <person name="Lyons E."/>
            <person name="Maher C.A."/>
            <person name="Martis M."/>
            <person name="Narechania A."/>
            <person name="Otillar R.P."/>
            <person name="Penning B.W."/>
            <person name="Salamov A.A."/>
            <person name="Wang Y."/>
            <person name="Zhang L."/>
            <person name="Carpita N.C."/>
            <person name="Freeling M."/>
            <person name="Gingle A.R."/>
            <person name="Hash C.T."/>
            <person name="Keller B."/>
            <person name="Klein P."/>
            <person name="Kresovich S."/>
            <person name="McCann M.C."/>
            <person name="Ming R."/>
            <person name="Peterson D.G."/>
            <person name="Mehboob-ur-Rahman"/>
            <person name="Ware D."/>
            <person name="Westhoff P."/>
            <person name="Mayer K.F."/>
            <person name="Messing J."/>
            <person name="Rokhsar D.S."/>
        </authorList>
    </citation>
    <scope>NUCLEOTIDE SEQUENCE [LARGE SCALE GENOMIC DNA]</scope>
    <source>
        <strain evidence="3">cv. BTx623</strain>
    </source>
</reference>
<dbReference type="AlphaFoldDB" id="A0A1W0W6S0"/>
<evidence type="ECO:0000313" key="2">
    <source>
        <dbReference type="EMBL" id="OQU90062.1"/>
    </source>
</evidence>
<feature type="compositionally biased region" description="Low complexity" evidence="1">
    <location>
        <begin position="142"/>
        <end position="165"/>
    </location>
</feature>
<gene>
    <name evidence="2" type="ORF">SORBI_3002G331450</name>
</gene>
<feature type="region of interest" description="Disordered" evidence="1">
    <location>
        <begin position="102"/>
        <end position="190"/>
    </location>
</feature>
<dbReference type="EMBL" id="CM000761">
    <property type="protein sequence ID" value="OQU90062.1"/>
    <property type="molecule type" value="Genomic_DNA"/>
</dbReference>
<sequence>MRCWTWSPKTASRNSTTRRGSLASSSTTGTWKIDGSTSKRLGRWCVRGPTSPRSSTLTCVRTGAVHTTTAGRTLWTSGSQRRPMRSTWSVGSAACRCLGCHTTRAHSPSPSTPRDGHGRTRTESATSTWRTPWHTGARRQLRTTCTTQLTGPRRTPTRTPTPSSRSTRRRLASAMGPTSTRPPSPSTQTS</sequence>
<proteinExistence type="predicted"/>
<name>A0A1W0W6S0_SORBI</name>
<accession>A0A1W0W6S0</accession>
<organism evidence="2 3">
    <name type="scientific">Sorghum bicolor</name>
    <name type="common">Sorghum</name>
    <name type="synonym">Sorghum vulgare</name>
    <dbReference type="NCBI Taxonomy" id="4558"/>
    <lineage>
        <taxon>Eukaryota</taxon>
        <taxon>Viridiplantae</taxon>
        <taxon>Streptophyta</taxon>
        <taxon>Embryophyta</taxon>
        <taxon>Tracheophyta</taxon>
        <taxon>Spermatophyta</taxon>
        <taxon>Magnoliopsida</taxon>
        <taxon>Liliopsida</taxon>
        <taxon>Poales</taxon>
        <taxon>Poaceae</taxon>
        <taxon>PACMAD clade</taxon>
        <taxon>Panicoideae</taxon>
        <taxon>Andropogonodae</taxon>
        <taxon>Andropogoneae</taxon>
        <taxon>Sorghinae</taxon>
        <taxon>Sorghum</taxon>
    </lineage>
</organism>
<evidence type="ECO:0000256" key="1">
    <source>
        <dbReference type="SAM" id="MobiDB-lite"/>
    </source>
</evidence>
<feature type="region of interest" description="Disordered" evidence="1">
    <location>
        <begin position="1"/>
        <end position="34"/>
    </location>
</feature>
<evidence type="ECO:0000313" key="3">
    <source>
        <dbReference type="Proteomes" id="UP000000768"/>
    </source>
</evidence>